<dbReference type="SUPFAM" id="SSF52218">
    <property type="entry name" value="Flavoproteins"/>
    <property type="match status" value="1"/>
</dbReference>
<dbReference type="InterPro" id="IPR017900">
    <property type="entry name" value="4Fe4S_Fe_S_CS"/>
</dbReference>
<dbReference type="PANTHER" id="PTHR24960">
    <property type="entry name" value="PHOTOSYSTEM I IRON-SULFUR CENTER-RELATED"/>
    <property type="match status" value="1"/>
</dbReference>
<evidence type="ECO:0000259" key="6">
    <source>
        <dbReference type="PROSITE" id="PS51379"/>
    </source>
</evidence>
<dbReference type="GO" id="GO:0051539">
    <property type="term" value="F:4 iron, 4 sulfur cluster binding"/>
    <property type="evidence" value="ECO:0007669"/>
    <property type="project" value="UniProtKB-KW"/>
</dbReference>
<feature type="domain" description="4Fe-4S ferredoxin-type" evidence="6">
    <location>
        <begin position="223"/>
        <end position="251"/>
    </location>
</feature>
<dbReference type="InterPro" id="IPR008254">
    <property type="entry name" value="Flavodoxin/NO_synth"/>
</dbReference>
<dbReference type="PROSITE" id="PS00198">
    <property type="entry name" value="4FE4S_FER_1"/>
    <property type="match status" value="1"/>
</dbReference>
<dbReference type="GO" id="GO:0009055">
    <property type="term" value="F:electron transfer activity"/>
    <property type="evidence" value="ECO:0007669"/>
    <property type="project" value="InterPro"/>
</dbReference>
<feature type="domain" description="Flavodoxin-like" evidence="5">
    <location>
        <begin position="4"/>
        <end position="151"/>
    </location>
</feature>
<keyword evidence="2" id="KW-0479">Metal-binding</keyword>
<evidence type="ECO:0000313" key="7">
    <source>
        <dbReference type="EMBL" id="KKM78072.1"/>
    </source>
</evidence>
<feature type="domain" description="4Fe-4S ferredoxin-type" evidence="6">
    <location>
        <begin position="193"/>
        <end position="222"/>
    </location>
</feature>
<dbReference type="GO" id="GO:0046872">
    <property type="term" value="F:metal ion binding"/>
    <property type="evidence" value="ECO:0007669"/>
    <property type="project" value="UniProtKB-KW"/>
</dbReference>
<accession>A0A0F9N9H4</accession>
<evidence type="ECO:0000256" key="1">
    <source>
        <dbReference type="ARBA" id="ARBA00022485"/>
    </source>
</evidence>
<dbReference type="Gene3D" id="3.40.50.360">
    <property type="match status" value="1"/>
</dbReference>
<dbReference type="PANTHER" id="PTHR24960:SF79">
    <property type="entry name" value="PHOTOSYSTEM I IRON-SULFUR CENTER"/>
    <property type="match status" value="1"/>
</dbReference>
<dbReference type="InterPro" id="IPR026816">
    <property type="entry name" value="Flavodoxin_dom"/>
</dbReference>
<dbReference type="PROSITE" id="PS51379">
    <property type="entry name" value="4FE4S_FER_2"/>
    <property type="match status" value="2"/>
</dbReference>
<dbReference type="Pfam" id="PF12724">
    <property type="entry name" value="Flavodoxin_5"/>
    <property type="match status" value="1"/>
</dbReference>
<dbReference type="NCBIfam" id="NF038196">
    <property type="entry name" value="ferrodoxin_EFR1"/>
    <property type="match status" value="1"/>
</dbReference>
<dbReference type="InterPro" id="IPR047964">
    <property type="entry name" value="EFR1-like"/>
</dbReference>
<dbReference type="InterPro" id="IPR029039">
    <property type="entry name" value="Flavoprotein-like_sf"/>
</dbReference>
<protein>
    <recommendedName>
        <fullName evidence="8">Flavodoxin-like domain-containing protein</fullName>
    </recommendedName>
</protein>
<evidence type="ECO:0000256" key="4">
    <source>
        <dbReference type="ARBA" id="ARBA00023014"/>
    </source>
</evidence>
<evidence type="ECO:0000259" key="5">
    <source>
        <dbReference type="PROSITE" id="PS50902"/>
    </source>
</evidence>
<feature type="non-terminal residue" evidence="7">
    <location>
        <position position="1"/>
    </location>
</feature>
<sequence>DGIFLVFYFSQTGGTEKIAKIIEQGILTRGNKCEIIKIKSANTKDFNEFDLIGIGTPTFFYREPRNVRAFIRNIKSVLGKHCFIFCTHGSIIGNTFYYMSKELSKKGFIIIGSFDSYSNSSIQFYPKIMHTAKHPDEIELEEAKKFGENICDISLRIQNGNLNLIQKFELTDNTWWARNPKLLTLERLRENSPKFKVNLDKCTECLICQDNCPVNTIDIEIDHPEIQKEGCIFCWYCEKLCPEGAIEADWTIIRKAARGNLGRYVKILKEAEIQGKFRPYVDYEKII</sequence>
<dbReference type="InterPro" id="IPR017896">
    <property type="entry name" value="4Fe4S_Fe-S-bd"/>
</dbReference>
<dbReference type="PROSITE" id="PS50902">
    <property type="entry name" value="FLAVODOXIN_LIKE"/>
    <property type="match status" value="1"/>
</dbReference>
<gene>
    <name evidence="7" type="ORF">LCGC14_1363670</name>
</gene>
<evidence type="ECO:0000256" key="2">
    <source>
        <dbReference type="ARBA" id="ARBA00022723"/>
    </source>
</evidence>
<evidence type="ECO:0000256" key="3">
    <source>
        <dbReference type="ARBA" id="ARBA00023004"/>
    </source>
</evidence>
<keyword evidence="3" id="KW-0408">Iron</keyword>
<keyword evidence="1" id="KW-0004">4Fe-4S</keyword>
<comment type="caution">
    <text evidence="7">The sequence shown here is derived from an EMBL/GenBank/DDBJ whole genome shotgun (WGS) entry which is preliminary data.</text>
</comment>
<dbReference type="PROSITE" id="PS00201">
    <property type="entry name" value="FLAVODOXIN"/>
    <property type="match status" value="1"/>
</dbReference>
<keyword evidence="4" id="KW-0411">Iron-sulfur</keyword>
<dbReference type="SUPFAM" id="SSF54862">
    <property type="entry name" value="4Fe-4S ferredoxins"/>
    <property type="match status" value="1"/>
</dbReference>
<dbReference type="AlphaFoldDB" id="A0A0F9N9H4"/>
<proteinExistence type="predicted"/>
<evidence type="ECO:0008006" key="8">
    <source>
        <dbReference type="Google" id="ProtNLM"/>
    </source>
</evidence>
<dbReference type="Pfam" id="PF13237">
    <property type="entry name" value="Fer4_10"/>
    <property type="match status" value="1"/>
</dbReference>
<name>A0A0F9N9H4_9ZZZZ</name>
<dbReference type="GO" id="GO:0010181">
    <property type="term" value="F:FMN binding"/>
    <property type="evidence" value="ECO:0007669"/>
    <property type="project" value="InterPro"/>
</dbReference>
<dbReference type="InterPro" id="IPR001226">
    <property type="entry name" value="Flavodoxin_CS"/>
</dbReference>
<reference evidence="7" key="1">
    <citation type="journal article" date="2015" name="Nature">
        <title>Complex archaea that bridge the gap between prokaryotes and eukaryotes.</title>
        <authorList>
            <person name="Spang A."/>
            <person name="Saw J.H."/>
            <person name="Jorgensen S.L."/>
            <person name="Zaremba-Niedzwiedzka K."/>
            <person name="Martijn J."/>
            <person name="Lind A.E."/>
            <person name="van Eijk R."/>
            <person name="Schleper C."/>
            <person name="Guy L."/>
            <person name="Ettema T.J."/>
        </authorList>
    </citation>
    <scope>NUCLEOTIDE SEQUENCE</scope>
</reference>
<dbReference type="Gene3D" id="3.30.70.20">
    <property type="match status" value="1"/>
</dbReference>
<organism evidence="7">
    <name type="scientific">marine sediment metagenome</name>
    <dbReference type="NCBI Taxonomy" id="412755"/>
    <lineage>
        <taxon>unclassified sequences</taxon>
        <taxon>metagenomes</taxon>
        <taxon>ecological metagenomes</taxon>
    </lineage>
</organism>
<dbReference type="EMBL" id="LAZR01008548">
    <property type="protein sequence ID" value="KKM78072.1"/>
    <property type="molecule type" value="Genomic_DNA"/>
</dbReference>
<dbReference type="InterPro" id="IPR050157">
    <property type="entry name" value="PSI_iron-sulfur_center"/>
</dbReference>